<dbReference type="EMBL" id="AP003912">
    <property type="protein sequence ID" value="BAD08949.1"/>
    <property type="molecule type" value="Genomic_DNA"/>
</dbReference>
<evidence type="ECO:0000313" key="2">
    <source>
        <dbReference type="Proteomes" id="UP000000763"/>
    </source>
</evidence>
<organism evidence="1 2">
    <name type="scientific">Oryza sativa subsp. japonica</name>
    <name type="common">Rice</name>
    <dbReference type="NCBI Taxonomy" id="39947"/>
    <lineage>
        <taxon>Eukaryota</taxon>
        <taxon>Viridiplantae</taxon>
        <taxon>Streptophyta</taxon>
        <taxon>Embryophyta</taxon>
        <taxon>Tracheophyta</taxon>
        <taxon>Spermatophyta</taxon>
        <taxon>Magnoliopsida</taxon>
        <taxon>Liliopsida</taxon>
        <taxon>Poales</taxon>
        <taxon>Poaceae</taxon>
        <taxon>BOP clade</taxon>
        <taxon>Oryzoideae</taxon>
        <taxon>Oryzeae</taxon>
        <taxon>Oryzinae</taxon>
        <taxon>Oryza</taxon>
        <taxon>Oryza sativa</taxon>
    </lineage>
</organism>
<dbReference type="Proteomes" id="UP000000763">
    <property type="component" value="Chromosome 8"/>
</dbReference>
<proteinExistence type="predicted"/>
<name>Q6ZJJ3_ORYSJ</name>
<evidence type="ECO:0000313" key="1">
    <source>
        <dbReference type="EMBL" id="BAD08949.1"/>
    </source>
</evidence>
<protein>
    <submittedName>
        <fullName evidence="1">Uncharacterized protein</fullName>
    </submittedName>
</protein>
<reference evidence="2" key="2">
    <citation type="journal article" date="2008" name="Nucleic Acids Res.">
        <title>The rice annotation project database (RAP-DB): 2008 update.</title>
        <authorList>
            <consortium name="The rice annotation project (RAP)"/>
        </authorList>
    </citation>
    <scope>GENOME REANNOTATION</scope>
    <source>
        <strain evidence="2">cv. Nipponbare</strain>
    </source>
</reference>
<sequence length="104" mass="11301">MTTQHAKTYLDIEQEAKAKLASSDLEPVPPLHTSWTNVKTTLLMHDDKCVKKEDSKGETIMQEAAVDESDSQAYPGCLVTAVKAPPLPIFSTASSPLVVFTAVR</sequence>
<dbReference type="AlphaFoldDB" id="Q6ZJJ3"/>
<gene>
    <name evidence="1" type="primary">OJ1479_B11.4</name>
</gene>
<accession>Q6ZJJ3</accession>
<reference evidence="2" key="1">
    <citation type="journal article" date="2005" name="Nature">
        <title>The map-based sequence of the rice genome.</title>
        <authorList>
            <consortium name="International rice genome sequencing project (IRGSP)"/>
            <person name="Matsumoto T."/>
            <person name="Wu J."/>
            <person name="Kanamori H."/>
            <person name="Katayose Y."/>
            <person name="Fujisawa M."/>
            <person name="Namiki N."/>
            <person name="Mizuno H."/>
            <person name="Yamamoto K."/>
            <person name="Antonio B.A."/>
            <person name="Baba T."/>
            <person name="Sakata K."/>
            <person name="Nagamura Y."/>
            <person name="Aoki H."/>
            <person name="Arikawa K."/>
            <person name="Arita K."/>
            <person name="Bito T."/>
            <person name="Chiden Y."/>
            <person name="Fujitsuka N."/>
            <person name="Fukunaka R."/>
            <person name="Hamada M."/>
            <person name="Harada C."/>
            <person name="Hayashi A."/>
            <person name="Hijishita S."/>
            <person name="Honda M."/>
            <person name="Hosokawa S."/>
            <person name="Ichikawa Y."/>
            <person name="Idonuma A."/>
            <person name="Iijima M."/>
            <person name="Ikeda M."/>
            <person name="Ikeno M."/>
            <person name="Ito K."/>
            <person name="Ito S."/>
            <person name="Ito T."/>
            <person name="Ito Y."/>
            <person name="Ito Y."/>
            <person name="Iwabuchi A."/>
            <person name="Kamiya K."/>
            <person name="Karasawa W."/>
            <person name="Kurita K."/>
            <person name="Katagiri S."/>
            <person name="Kikuta A."/>
            <person name="Kobayashi H."/>
            <person name="Kobayashi N."/>
            <person name="Machita K."/>
            <person name="Maehara T."/>
            <person name="Masukawa M."/>
            <person name="Mizubayashi T."/>
            <person name="Mukai Y."/>
            <person name="Nagasaki H."/>
            <person name="Nagata Y."/>
            <person name="Naito S."/>
            <person name="Nakashima M."/>
            <person name="Nakama Y."/>
            <person name="Nakamichi Y."/>
            <person name="Nakamura M."/>
            <person name="Meguro A."/>
            <person name="Negishi M."/>
            <person name="Ohta I."/>
            <person name="Ohta T."/>
            <person name="Okamoto M."/>
            <person name="Ono N."/>
            <person name="Saji S."/>
            <person name="Sakaguchi M."/>
            <person name="Sakai K."/>
            <person name="Shibata M."/>
            <person name="Shimokawa T."/>
            <person name="Song J."/>
            <person name="Takazaki Y."/>
            <person name="Terasawa K."/>
            <person name="Tsugane M."/>
            <person name="Tsuji K."/>
            <person name="Ueda S."/>
            <person name="Waki K."/>
            <person name="Yamagata H."/>
            <person name="Yamamoto M."/>
            <person name="Yamamoto S."/>
            <person name="Yamane H."/>
            <person name="Yoshiki S."/>
            <person name="Yoshihara R."/>
            <person name="Yukawa K."/>
            <person name="Zhong H."/>
            <person name="Yano M."/>
            <person name="Yuan Q."/>
            <person name="Ouyang S."/>
            <person name="Liu J."/>
            <person name="Jones K.M."/>
            <person name="Gansberger K."/>
            <person name="Moffat K."/>
            <person name="Hill J."/>
            <person name="Bera J."/>
            <person name="Fadrosh D."/>
            <person name="Jin S."/>
            <person name="Johri S."/>
            <person name="Kim M."/>
            <person name="Overton L."/>
            <person name="Reardon M."/>
            <person name="Tsitrin T."/>
            <person name="Vuong H."/>
            <person name="Weaver B."/>
            <person name="Ciecko A."/>
            <person name="Tallon L."/>
            <person name="Jackson J."/>
            <person name="Pai G."/>
            <person name="Aken S.V."/>
            <person name="Utterback T."/>
            <person name="Reidmuller S."/>
            <person name="Feldblyum T."/>
            <person name="Hsiao J."/>
            <person name="Zismann V."/>
            <person name="Iobst S."/>
            <person name="de Vazeille A.R."/>
            <person name="Buell C.R."/>
            <person name="Ying K."/>
            <person name="Li Y."/>
            <person name="Lu T."/>
            <person name="Huang Y."/>
            <person name="Zhao Q."/>
            <person name="Feng Q."/>
            <person name="Zhang L."/>
            <person name="Zhu J."/>
            <person name="Weng Q."/>
            <person name="Mu J."/>
            <person name="Lu Y."/>
            <person name="Fan D."/>
            <person name="Liu Y."/>
            <person name="Guan J."/>
            <person name="Zhang Y."/>
            <person name="Yu S."/>
            <person name="Liu X."/>
            <person name="Zhang Y."/>
            <person name="Hong G."/>
            <person name="Han B."/>
            <person name="Choisne N."/>
            <person name="Demange N."/>
            <person name="Orjeda G."/>
            <person name="Samain S."/>
            <person name="Cattolico L."/>
            <person name="Pelletier E."/>
            <person name="Couloux A."/>
            <person name="Segurens B."/>
            <person name="Wincker P."/>
            <person name="D'Hont A."/>
            <person name="Scarpelli C."/>
            <person name="Weissenbach J."/>
            <person name="Salanoubat M."/>
            <person name="Quetier F."/>
            <person name="Yu Y."/>
            <person name="Kim H.R."/>
            <person name="Rambo T."/>
            <person name="Currie J."/>
            <person name="Collura K."/>
            <person name="Luo M."/>
            <person name="Yang T."/>
            <person name="Ammiraju J.S.S."/>
            <person name="Engler F."/>
            <person name="Soderlund C."/>
            <person name="Wing R.A."/>
            <person name="Palmer L.E."/>
            <person name="de la Bastide M."/>
            <person name="Spiegel L."/>
            <person name="Nascimento L."/>
            <person name="Zutavern T."/>
            <person name="O'Shaughnessy A."/>
            <person name="Dike S."/>
            <person name="Dedhia N."/>
            <person name="Preston R."/>
            <person name="Balija V."/>
            <person name="McCombie W.R."/>
            <person name="Chow T."/>
            <person name="Chen H."/>
            <person name="Chung M."/>
            <person name="Chen C."/>
            <person name="Shaw J."/>
            <person name="Wu H."/>
            <person name="Hsiao K."/>
            <person name="Chao Y."/>
            <person name="Chu M."/>
            <person name="Cheng C."/>
            <person name="Hour A."/>
            <person name="Lee P."/>
            <person name="Lin S."/>
            <person name="Lin Y."/>
            <person name="Liou J."/>
            <person name="Liu S."/>
            <person name="Hsing Y."/>
            <person name="Raghuvanshi S."/>
            <person name="Mohanty A."/>
            <person name="Bharti A.K."/>
            <person name="Gaur A."/>
            <person name="Gupta V."/>
            <person name="Kumar D."/>
            <person name="Ravi V."/>
            <person name="Vij S."/>
            <person name="Kapur A."/>
            <person name="Khurana P."/>
            <person name="Khurana P."/>
            <person name="Khurana J.P."/>
            <person name="Tyagi A.K."/>
            <person name="Gaikwad K."/>
            <person name="Singh A."/>
            <person name="Dalal V."/>
            <person name="Srivastava S."/>
            <person name="Dixit A."/>
            <person name="Pal A.K."/>
            <person name="Ghazi I.A."/>
            <person name="Yadav M."/>
            <person name="Pandit A."/>
            <person name="Bhargava A."/>
            <person name="Sureshbabu K."/>
            <person name="Batra K."/>
            <person name="Sharma T.R."/>
            <person name="Mohapatra T."/>
            <person name="Singh N.K."/>
            <person name="Messing J."/>
            <person name="Nelson A.B."/>
            <person name="Fuks G."/>
            <person name="Kavchok S."/>
            <person name="Keizer G."/>
            <person name="Linton E."/>
            <person name="Llaca V."/>
            <person name="Song R."/>
            <person name="Tanyolac B."/>
            <person name="Young S."/>
            <person name="Ho-Il K."/>
            <person name="Hahn J.H."/>
            <person name="Sangsakoo G."/>
            <person name="Vanavichit A."/>
            <person name="de Mattos Luiz.A.T."/>
            <person name="Zimmer P.D."/>
            <person name="Malone G."/>
            <person name="Dellagostin O."/>
            <person name="de Oliveira A.C."/>
            <person name="Bevan M."/>
            <person name="Bancroft I."/>
            <person name="Minx P."/>
            <person name="Cordum H."/>
            <person name="Wilson R."/>
            <person name="Cheng Z."/>
            <person name="Jin W."/>
            <person name="Jiang J."/>
            <person name="Leong S.A."/>
            <person name="Iwama H."/>
            <person name="Gojobori T."/>
            <person name="Itoh T."/>
            <person name="Niimura Y."/>
            <person name="Fujii Y."/>
            <person name="Habara T."/>
            <person name="Sakai H."/>
            <person name="Sato Y."/>
            <person name="Wilson G."/>
            <person name="Kumar K."/>
            <person name="McCouch S."/>
            <person name="Juretic N."/>
            <person name="Hoen D."/>
            <person name="Wright S."/>
            <person name="Bruskiewich R."/>
            <person name="Bureau T."/>
            <person name="Miyao A."/>
            <person name="Hirochika H."/>
            <person name="Nishikawa T."/>
            <person name="Kadowaki K."/>
            <person name="Sugiura M."/>
            <person name="Burr B."/>
            <person name="Sasaki T."/>
        </authorList>
    </citation>
    <scope>NUCLEOTIDE SEQUENCE [LARGE SCALE GENOMIC DNA]</scope>
    <source>
        <strain evidence="2">cv. Nipponbare</strain>
    </source>
</reference>